<accession>A0A1T5A061</accession>
<sequence length="43" mass="5187">MFEDITIGQIVDYCITYNNMQDEEKDEDSPRIRKATQEDFDRL</sequence>
<gene>
    <name evidence="2" type="ORF">SAMN02745120_0597</name>
</gene>
<evidence type="ECO:0000313" key="3">
    <source>
        <dbReference type="Proteomes" id="UP000243406"/>
    </source>
</evidence>
<reference evidence="3" key="1">
    <citation type="submission" date="2017-02" db="EMBL/GenBank/DDBJ databases">
        <authorList>
            <person name="Varghese N."/>
            <person name="Submissions S."/>
        </authorList>
    </citation>
    <scope>NUCLEOTIDE SEQUENCE [LARGE SCALE GENOMIC DNA]</scope>
    <source>
        <strain evidence="3">ATCC 35199</strain>
    </source>
</reference>
<protein>
    <submittedName>
        <fullName evidence="2">Uncharacterized protein</fullName>
    </submittedName>
</protein>
<dbReference type="RefSeq" id="WP_278278395.1">
    <property type="nucleotide sequence ID" value="NZ_FUYN01000001.1"/>
</dbReference>
<evidence type="ECO:0000313" key="2">
    <source>
        <dbReference type="EMBL" id="SKB28316.1"/>
    </source>
</evidence>
<feature type="region of interest" description="Disordered" evidence="1">
    <location>
        <begin position="22"/>
        <end position="43"/>
    </location>
</feature>
<proteinExistence type="predicted"/>
<dbReference type="EMBL" id="FUYN01000001">
    <property type="protein sequence ID" value="SKB28316.1"/>
    <property type="molecule type" value="Genomic_DNA"/>
</dbReference>
<evidence type="ECO:0000256" key="1">
    <source>
        <dbReference type="SAM" id="MobiDB-lite"/>
    </source>
</evidence>
<organism evidence="2 3">
    <name type="scientific">Acetoanaerobium noterae</name>
    <dbReference type="NCBI Taxonomy" id="745369"/>
    <lineage>
        <taxon>Bacteria</taxon>
        <taxon>Bacillati</taxon>
        <taxon>Bacillota</taxon>
        <taxon>Clostridia</taxon>
        <taxon>Peptostreptococcales</taxon>
        <taxon>Filifactoraceae</taxon>
        <taxon>Acetoanaerobium</taxon>
    </lineage>
</organism>
<feature type="compositionally biased region" description="Basic and acidic residues" evidence="1">
    <location>
        <begin position="28"/>
        <end position="43"/>
    </location>
</feature>
<dbReference type="Proteomes" id="UP000243406">
    <property type="component" value="Unassembled WGS sequence"/>
</dbReference>
<name>A0A1T5A061_9FIRM</name>
<keyword evidence="3" id="KW-1185">Reference proteome</keyword>
<dbReference type="AlphaFoldDB" id="A0A1T5A061"/>